<feature type="compositionally biased region" description="Basic and acidic residues" evidence="1">
    <location>
        <begin position="18"/>
        <end position="38"/>
    </location>
</feature>
<dbReference type="Proteomes" id="UP000224562">
    <property type="component" value="Segment"/>
</dbReference>
<dbReference type="EMBL" id="KX349312">
    <property type="protein sequence ID" value="AOO16225.1"/>
    <property type="molecule type" value="Genomic_DNA"/>
</dbReference>
<dbReference type="Gene3D" id="1.10.287.1060">
    <property type="entry name" value="ESAT-6-like"/>
    <property type="match status" value="1"/>
</dbReference>
<evidence type="ECO:0000313" key="2">
    <source>
        <dbReference type="EMBL" id="AOO15157.1"/>
    </source>
</evidence>
<dbReference type="EMBL" id="KX349319">
    <property type="protein sequence ID" value="AOO17732.1"/>
    <property type="molecule type" value="Genomic_DNA"/>
</dbReference>
<evidence type="ECO:0000313" key="10">
    <source>
        <dbReference type="EMBL" id="AOO18161.1"/>
    </source>
</evidence>
<dbReference type="EMBL" id="KX349315">
    <property type="protein sequence ID" value="AOO16871.1"/>
    <property type="molecule type" value="Genomic_DNA"/>
</dbReference>
<evidence type="ECO:0000313" key="4">
    <source>
        <dbReference type="EMBL" id="AOO16225.1"/>
    </source>
</evidence>
<reference evidence="12 13" key="1">
    <citation type="journal article" date="2016" name="Environ. Microbiol.">
        <title>Genomic diversification of marine cyanophages into stable ecotypes.</title>
        <authorList>
            <person name="Marston M.F."/>
            <person name="Martiny J.B."/>
        </authorList>
    </citation>
    <scope>NUCLEOTIDE SEQUENCE [LARGE SCALE GENOMIC DNA]</scope>
    <source>
        <strain evidence="2">Np_14_0310</strain>
        <strain evidence="3">Np_22_1112</strain>
        <strain evidence="4">RW_04_0709</strain>
        <strain evidence="5">RW_14_0101</strain>
        <strain evidence="6">RW_22_0110</strain>
        <strain evidence="7">RW_27_0310</strain>
        <strain evidence="8">RW_28_1109</strain>
        <strain evidence="9">RW_29_1109</strain>
        <strain evidence="10">Sn_07_0910</strain>
        <strain evidence="11">W1_24_0910</strain>
    </source>
</reference>
<dbReference type="EMBL" id="KX349307">
    <property type="protein sequence ID" value="AOO15157.1"/>
    <property type="molecule type" value="Genomic_DNA"/>
</dbReference>
<accession>A0A1D7SPP4</accession>
<evidence type="ECO:0000313" key="14">
    <source>
        <dbReference type="Proteomes" id="UP000226193"/>
    </source>
</evidence>
<evidence type="ECO:0000313" key="11">
    <source>
        <dbReference type="EMBL" id="AOO19017.1"/>
    </source>
</evidence>
<sequence length="143" mass="15794">MTTPFDGLNDAFGAEPSELQKHVEKVKPTLKKTDSPDIKQDYETTRAALHMLVMKGQEAVDGILDVARASDHPRAYEVAATTIKSVADTADKLIDLQKKMKELDADEKKSSPSTVNNTMFIGSTADLQKMLKKQKEINNTDSK</sequence>
<dbReference type="EMBL" id="KX349325">
    <property type="protein sequence ID" value="AOO19017.1"/>
    <property type="molecule type" value="Genomic_DNA"/>
</dbReference>
<dbReference type="Proteomes" id="UP000222537">
    <property type="component" value="Segment"/>
</dbReference>
<protein>
    <submittedName>
        <fullName evidence="3">Terminase small subunit</fullName>
    </submittedName>
</protein>
<dbReference type="Proteomes" id="UP000223079">
    <property type="component" value="Segment"/>
</dbReference>
<evidence type="ECO:0000313" key="5">
    <source>
        <dbReference type="EMBL" id="AOO16871.1"/>
    </source>
</evidence>
<dbReference type="Pfam" id="PF11053">
    <property type="entry name" value="DNA_Packaging"/>
    <property type="match status" value="1"/>
</dbReference>
<proteinExistence type="predicted"/>
<evidence type="ECO:0000313" key="7">
    <source>
        <dbReference type="EMBL" id="AOO17517.1"/>
    </source>
</evidence>
<evidence type="ECO:0000313" key="13">
    <source>
        <dbReference type="Proteomes" id="UP000221266"/>
    </source>
</evidence>
<evidence type="ECO:0000313" key="3">
    <source>
        <dbReference type="EMBL" id="AOO15583.1"/>
    </source>
</evidence>
<dbReference type="EMBL" id="KX349320">
    <property type="protein sequence ID" value="AOO17947.1"/>
    <property type="molecule type" value="Genomic_DNA"/>
</dbReference>
<dbReference type="Proteomes" id="UP000223325">
    <property type="component" value="Segment"/>
</dbReference>
<dbReference type="Proteomes" id="UP000221266">
    <property type="component" value="Segment"/>
</dbReference>
<dbReference type="Proteomes" id="UP000223608">
    <property type="component" value="Segment"/>
</dbReference>
<evidence type="ECO:0000256" key="1">
    <source>
        <dbReference type="SAM" id="MobiDB-lite"/>
    </source>
</evidence>
<dbReference type="Proteomes" id="UP000226193">
    <property type="component" value="Segment"/>
</dbReference>
<evidence type="ECO:0000313" key="8">
    <source>
        <dbReference type="EMBL" id="AOO17732.1"/>
    </source>
</evidence>
<dbReference type="EMBL" id="KX349309">
    <property type="protein sequence ID" value="AOO15583.1"/>
    <property type="molecule type" value="Genomic_DNA"/>
</dbReference>
<dbReference type="Proteomes" id="UP000223861">
    <property type="component" value="Segment"/>
</dbReference>
<dbReference type="EMBL" id="KX349316">
    <property type="protein sequence ID" value="AOO17086.1"/>
    <property type="molecule type" value="Genomic_DNA"/>
</dbReference>
<gene>
    <name evidence="3" type="ORF">Np121112_097</name>
    <name evidence="2" type="ORF">Np140310_098</name>
    <name evidence="4" type="ORF">RW040709_098</name>
    <name evidence="5" type="ORF">RW140101_098</name>
    <name evidence="6" type="ORF">RW220110_098</name>
    <name evidence="7" type="ORF">RW270310_098</name>
    <name evidence="8" type="ORF">RW281109_098</name>
    <name evidence="9" type="ORF">RW291109_098</name>
    <name evidence="10" type="ORF">Sn070910_096</name>
    <name evidence="11" type="ORF">W1240910_097</name>
</gene>
<evidence type="ECO:0000313" key="12">
    <source>
        <dbReference type="Proteomes" id="UP000221138"/>
    </source>
</evidence>
<dbReference type="Proteomes" id="UP000222490">
    <property type="component" value="Segment"/>
</dbReference>
<evidence type="ECO:0000313" key="9">
    <source>
        <dbReference type="EMBL" id="AOO17947.1"/>
    </source>
</evidence>
<organism evidence="3 14">
    <name type="scientific">Cyanophage S-RIM12</name>
    <dbReference type="NCBI Taxonomy" id="1278402"/>
    <lineage>
        <taxon>Viruses</taxon>
        <taxon>Duplodnaviria</taxon>
        <taxon>Heunggongvirae</taxon>
        <taxon>Uroviricota</taxon>
        <taxon>Caudoviricetes</taxon>
        <taxon>Pantevenvirales</taxon>
        <taxon>Kyanoviridae</taxon>
        <taxon>Brizovirus</taxon>
        <taxon>Brizovirus syn33</taxon>
    </lineage>
</organism>
<dbReference type="InterPro" id="IPR020342">
    <property type="entry name" value="Phage_T4_Gp16_DNA-pack"/>
</dbReference>
<dbReference type="EMBL" id="KX349318">
    <property type="protein sequence ID" value="AOO17517.1"/>
    <property type="molecule type" value="Genomic_DNA"/>
</dbReference>
<dbReference type="EMBL" id="KX349321">
    <property type="protein sequence ID" value="AOO18161.1"/>
    <property type="molecule type" value="Genomic_DNA"/>
</dbReference>
<evidence type="ECO:0000313" key="6">
    <source>
        <dbReference type="EMBL" id="AOO17086.1"/>
    </source>
</evidence>
<dbReference type="Proteomes" id="UP000221138">
    <property type="component" value="Segment"/>
</dbReference>
<name>A0A1D7SPP4_9CAUD</name>
<feature type="region of interest" description="Disordered" evidence="1">
    <location>
        <begin position="1"/>
        <end position="38"/>
    </location>
</feature>